<dbReference type="Pfam" id="PF18348">
    <property type="entry name" value="SH3_16"/>
    <property type="match status" value="1"/>
</dbReference>
<reference evidence="6 7" key="1">
    <citation type="submission" date="2017-11" db="EMBL/GenBank/DDBJ databases">
        <title>Draft genome sequence of Rhizobiales bacterium SY3-13.</title>
        <authorList>
            <person name="Sun C."/>
        </authorList>
    </citation>
    <scope>NUCLEOTIDE SEQUENCE [LARGE SCALE GENOMIC DNA]</scope>
    <source>
        <strain evidence="6 7">SY3-13</strain>
    </source>
</reference>
<comment type="similarity">
    <text evidence="1">Belongs to the peptidase C40 family.</text>
</comment>
<evidence type="ECO:0000313" key="6">
    <source>
        <dbReference type="EMBL" id="PJK31222.1"/>
    </source>
</evidence>
<accession>A0A2M9G686</accession>
<dbReference type="PANTHER" id="PTHR47359:SF3">
    <property type="entry name" value="NLP_P60 DOMAIN-CONTAINING PROTEIN-RELATED"/>
    <property type="match status" value="1"/>
</dbReference>
<dbReference type="Proteomes" id="UP000229498">
    <property type="component" value="Unassembled WGS sequence"/>
</dbReference>
<evidence type="ECO:0000313" key="7">
    <source>
        <dbReference type="Proteomes" id="UP000229498"/>
    </source>
</evidence>
<feature type="domain" description="NlpC/P60" evidence="5">
    <location>
        <begin position="158"/>
        <end position="285"/>
    </location>
</feature>
<name>A0A2M9G686_9PROT</name>
<dbReference type="Pfam" id="PF00877">
    <property type="entry name" value="NLPC_P60"/>
    <property type="match status" value="1"/>
</dbReference>
<dbReference type="RefSeq" id="WP_109796162.1">
    <property type="nucleotide sequence ID" value="NZ_PHIG01000007.1"/>
</dbReference>
<keyword evidence="7" id="KW-1185">Reference proteome</keyword>
<dbReference type="InterPro" id="IPR000064">
    <property type="entry name" value="NLP_P60_dom"/>
</dbReference>
<gene>
    <name evidence="6" type="ORF">CVT23_03050</name>
</gene>
<dbReference type="InterPro" id="IPR038765">
    <property type="entry name" value="Papain-like_cys_pep_sf"/>
</dbReference>
<dbReference type="PANTHER" id="PTHR47359">
    <property type="entry name" value="PEPTIDOGLYCAN DL-ENDOPEPTIDASE CWLO"/>
    <property type="match status" value="1"/>
</dbReference>
<keyword evidence="3" id="KW-0378">Hydrolase</keyword>
<dbReference type="AlphaFoldDB" id="A0A2M9G686"/>
<dbReference type="InterPro" id="IPR041382">
    <property type="entry name" value="SH3_16"/>
</dbReference>
<dbReference type="SUPFAM" id="SSF54001">
    <property type="entry name" value="Cysteine proteinases"/>
    <property type="match status" value="1"/>
</dbReference>
<keyword evidence="2" id="KW-0645">Protease</keyword>
<comment type="caution">
    <text evidence="6">The sequence shown here is derived from an EMBL/GenBank/DDBJ whole genome shotgun (WGS) entry which is preliminary data.</text>
</comment>
<dbReference type="InterPro" id="IPR051794">
    <property type="entry name" value="PG_Endopeptidase_C40"/>
</dbReference>
<proteinExistence type="inferred from homology"/>
<keyword evidence="4" id="KW-0788">Thiol protease</keyword>
<dbReference type="EMBL" id="PHIG01000007">
    <property type="protein sequence ID" value="PJK31222.1"/>
    <property type="molecule type" value="Genomic_DNA"/>
</dbReference>
<dbReference type="GO" id="GO:0008234">
    <property type="term" value="F:cysteine-type peptidase activity"/>
    <property type="evidence" value="ECO:0007669"/>
    <property type="project" value="UniProtKB-KW"/>
</dbReference>
<organism evidence="6 7">
    <name type="scientific">Minwuia thermotolerans</name>
    <dbReference type="NCBI Taxonomy" id="2056226"/>
    <lineage>
        <taxon>Bacteria</taxon>
        <taxon>Pseudomonadati</taxon>
        <taxon>Pseudomonadota</taxon>
        <taxon>Alphaproteobacteria</taxon>
        <taxon>Minwuiales</taxon>
        <taxon>Minwuiaceae</taxon>
        <taxon>Minwuia</taxon>
    </lineage>
</organism>
<evidence type="ECO:0000256" key="4">
    <source>
        <dbReference type="ARBA" id="ARBA00022807"/>
    </source>
</evidence>
<evidence type="ECO:0000256" key="2">
    <source>
        <dbReference type="ARBA" id="ARBA00022670"/>
    </source>
</evidence>
<evidence type="ECO:0000256" key="3">
    <source>
        <dbReference type="ARBA" id="ARBA00022801"/>
    </source>
</evidence>
<dbReference type="Gene3D" id="3.90.1720.10">
    <property type="entry name" value="endopeptidase domain like (from Nostoc punctiforme)"/>
    <property type="match status" value="1"/>
</dbReference>
<sequence length="286" mass="30404">MADGLDSRRHPFRADLAAGYLRERVSAPRYADPVRRTVVAETASIRRQPDAGAMQISELLHGEPVDVYAAEGGWAWAQGALDGYVGYVAETDLAEAGPTPTHMVRARLSHMFPEASIKLPPAGRLTLGARVAVTDVSGRFARLADGRFVIADHLRPLGQPEADVVAVALRNLGAPYLWGGRSSLGLDCSGLVQVAFQACGFLPPRDSDMQAKELGAAKPVPKGPEGLERGDVVYFPGHCMIADGAGGLVHANATHMMVTHEPADTVFARTPGGWNAVTDVRARPVD</sequence>
<evidence type="ECO:0000256" key="1">
    <source>
        <dbReference type="ARBA" id="ARBA00007074"/>
    </source>
</evidence>
<dbReference type="PROSITE" id="PS51935">
    <property type="entry name" value="NLPC_P60"/>
    <property type="match status" value="1"/>
</dbReference>
<protein>
    <submittedName>
        <fullName evidence="6">Peptidase P60</fullName>
    </submittedName>
</protein>
<dbReference type="OrthoDB" id="9813368at2"/>
<evidence type="ECO:0000259" key="5">
    <source>
        <dbReference type="PROSITE" id="PS51935"/>
    </source>
</evidence>
<dbReference type="GO" id="GO:0006508">
    <property type="term" value="P:proteolysis"/>
    <property type="evidence" value="ECO:0007669"/>
    <property type="project" value="UniProtKB-KW"/>
</dbReference>
<dbReference type="Gene3D" id="2.30.30.40">
    <property type="entry name" value="SH3 Domains"/>
    <property type="match status" value="1"/>
</dbReference>